<dbReference type="EMBL" id="JAYRBN010000031">
    <property type="protein sequence ID" value="KAL2748453.1"/>
    <property type="molecule type" value="Genomic_DNA"/>
</dbReference>
<evidence type="ECO:0000256" key="1">
    <source>
        <dbReference type="SAM" id="MobiDB-lite"/>
    </source>
</evidence>
<evidence type="ECO:0000313" key="2">
    <source>
        <dbReference type="EMBL" id="KAL2748453.1"/>
    </source>
</evidence>
<reference evidence="2 3" key="1">
    <citation type="journal article" date="2024" name="Ann. Entomol. Soc. Am.">
        <title>Genomic analyses of the southern and eastern yellowjacket wasps (Hymenoptera: Vespidae) reveal evolutionary signatures of social life.</title>
        <authorList>
            <person name="Catto M.A."/>
            <person name="Caine P.B."/>
            <person name="Orr S.E."/>
            <person name="Hunt B.G."/>
            <person name="Goodisman M.A.D."/>
        </authorList>
    </citation>
    <scope>NUCLEOTIDE SEQUENCE [LARGE SCALE GENOMIC DNA]</scope>
    <source>
        <strain evidence="2">232</strain>
        <tissue evidence="2">Head and thorax</tissue>
    </source>
</reference>
<name>A0ABD2CTK1_VESMC</name>
<feature type="region of interest" description="Disordered" evidence="1">
    <location>
        <begin position="1"/>
        <end position="81"/>
    </location>
</feature>
<protein>
    <submittedName>
        <fullName evidence="2">Uncharacterized protein</fullName>
    </submittedName>
</protein>
<comment type="caution">
    <text evidence="2">The sequence shown here is derived from an EMBL/GenBank/DDBJ whole genome shotgun (WGS) entry which is preliminary data.</text>
</comment>
<sequence length="216" mass="24105">MSVKIRKTLEDDVYRASGQSGAASSRQGPTVLGDRGGNDPQGQTRSAEKEGVRGGRSCQLRRGPRERIDNEKNSRGKRVVRSSDRRRLRVELLVVDTREGDGEGPRSLAKKRGKERDVASRCDRSRTIVSFSLPESFLQMVVVFISSFLPESRLAFSVEFKGRASQYFGKFFKWTIRESKIGNGVGAAVKGRTRLDIRQIKPTSLERPATAAYPEN</sequence>
<dbReference type="AlphaFoldDB" id="A0ABD2CTK1"/>
<organism evidence="2 3">
    <name type="scientific">Vespula maculifrons</name>
    <name type="common">Eastern yellow jacket</name>
    <name type="synonym">Wasp</name>
    <dbReference type="NCBI Taxonomy" id="7453"/>
    <lineage>
        <taxon>Eukaryota</taxon>
        <taxon>Metazoa</taxon>
        <taxon>Ecdysozoa</taxon>
        <taxon>Arthropoda</taxon>
        <taxon>Hexapoda</taxon>
        <taxon>Insecta</taxon>
        <taxon>Pterygota</taxon>
        <taxon>Neoptera</taxon>
        <taxon>Endopterygota</taxon>
        <taxon>Hymenoptera</taxon>
        <taxon>Apocrita</taxon>
        <taxon>Aculeata</taxon>
        <taxon>Vespoidea</taxon>
        <taxon>Vespidae</taxon>
        <taxon>Vespinae</taxon>
        <taxon>Vespula</taxon>
    </lineage>
</organism>
<feature type="compositionally biased region" description="Basic and acidic residues" evidence="1">
    <location>
        <begin position="63"/>
        <end position="74"/>
    </location>
</feature>
<dbReference type="Proteomes" id="UP001607303">
    <property type="component" value="Unassembled WGS sequence"/>
</dbReference>
<keyword evidence="3" id="KW-1185">Reference proteome</keyword>
<feature type="compositionally biased region" description="Low complexity" evidence="1">
    <location>
        <begin position="15"/>
        <end position="28"/>
    </location>
</feature>
<gene>
    <name evidence="2" type="ORF">V1477_003096</name>
</gene>
<evidence type="ECO:0000313" key="3">
    <source>
        <dbReference type="Proteomes" id="UP001607303"/>
    </source>
</evidence>
<accession>A0ABD2CTK1</accession>
<proteinExistence type="predicted"/>